<dbReference type="PANTHER" id="PTHR43767">
    <property type="entry name" value="LONG-CHAIN-FATTY-ACID--COA LIGASE"/>
    <property type="match status" value="1"/>
</dbReference>
<dbReference type="EMBL" id="AHEF01000069">
    <property type="protein sequence ID" value="EOP86752.1"/>
    <property type="molecule type" value="Genomic_DNA"/>
</dbReference>
<dbReference type="InterPro" id="IPR050237">
    <property type="entry name" value="ATP-dep_AMP-bd_enzyme"/>
</dbReference>
<name>A0A9W5VKP7_BACCE</name>
<reference evidence="2 3" key="1">
    <citation type="submission" date="2012-12" db="EMBL/GenBank/DDBJ databases">
        <title>The Genome Sequence of Bacillus cereus HuB4-4.</title>
        <authorList>
            <consortium name="The Broad Institute Genome Sequencing Platform"/>
            <consortium name="The Broad Institute Genome Sequencing Center for Infectious Disease"/>
            <person name="Feldgarden M."/>
            <person name="Van der Auwera G.A."/>
            <person name="Mahillon J."/>
            <person name="Duprez V."/>
            <person name="Timmery S."/>
            <person name="Mattelet C."/>
            <person name="Dierick K."/>
            <person name="Sun M."/>
            <person name="Yu Z."/>
            <person name="Zhu L."/>
            <person name="Hu X."/>
            <person name="Shank E.B."/>
            <person name="Swiecicka I."/>
            <person name="Hansen B.M."/>
            <person name="Andrup L."/>
            <person name="Walker B."/>
            <person name="Young S.K."/>
            <person name="Zeng Q."/>
            <person name="Gargeya S."/>
            <person name="Fitzgerald M."/>
            <person name="Haas B."/>
            <person name="Abouelleil A."/>
            <person name="Alvarado L."/>
            <person name="Arachchi H.M."/>
            <person name="Berlin A.M."/>
            <person name="Chapman S.B."/>
            <person name="Dewar J."/>
            <person name="Goldberg J."/>
            <person name="Griggs A."/>
            <person name="Gujja S."/>
            <person name="Hansen M."/>
            <person name="Howarth C."/>
            <person name="Imamovic A."/>
            <person name="Larimer J."/>
            <person name="McCowan C."/>
            <person name="Murphy C."/>
            <person name="Neiman D."/>
            <person name="Pearson M."/>
            <person name="Priest M."/>
            <person name="Roberts A."/>
            <person name="Saif S."/>
            <person name="Shea T."/>
            <person name="Sisk P."/>
            <person name="Sykes S."/>
            <person name="Wortman J."/>
            <person name="Nusbaum C."/>
            <person name="Birren B."/>
        </authorList>
    </citation>
    <scope>NUCLEOTIDE SEQUENCE [LARGE SCALE GENOMIC DNA]</scope>
    <source>
        <strain evidence="2 3">HuB4-4</strain>
    </source>
</reference>
<dbReference type="InterPro" id="IPR045851">
    <property type="entry name" value="AMP-bd_C_sf"/>
</dbReference>
<comment type="caution">
    <text evidence="2">The sequence shown here is derived from an EMBL/GenBank/DDBJ whole genome shotgun (WGS) entry which is preliminary data.</text>
</comment>
<evidence type="ECO:0000313" key="3">
    <source>
        <dbReference type="Proteomes" id="UP000014009"/>
    </source>
</evidence>
<dbReference type="InterPro" id="IPR025110">
    <property type="entry name" value="AMP-bd_C"/>
</dbReference>
<gene>
    <name evidence="2" type="ORF">IGM_04046</name>
</gene>
<dbReference type="Proteomes" id="UP000014009">
    <property type="component" value="Unassembled WGS sequence"/>
</dbReference>
<dbReference type="Pfam" id="PF13193">
    <property type="entry name" value="AMP-binding_C"/>
    <property type="match status" value="1"/>
</dbReference>
<dbReference type="SUPFAM" id="SSF56801">
    <property type="entry name" value="Acetyl-CoA synthetase-like"/>
    <property type="match status" value="1"/>
</dbReference>
<dbReference type="AlphaFoldDB" id="A0A9W5VKP7"/>
<sequence>MGREKNMILFGGINIFPEEIESVLHEHPAVDEIVVVGVKDSYWGEKPVAIVKGSATKQQLKSFCLQRLSSFKIPKEWHFVDEIPYTNSGKIARIASKNMIEKLEKIYE</sequence>
<evidence type="ECO:0000313" key="2">
    <source>
        <dbReference type="EMBL" id="EOP86752.1"/>
    </source>
</evidence>
<dbReference type="Gene3D" id="3.30.300.30">
    <property type="match status" value="1"/>
</dbReference>
<accession>A0A9W5VKP7</accession>
<dbReference type="PANTHER" id="PTHR43767:SF1">
    <property type="entry name" value="NONRIBOSOMAL PEPTIDE SYNTHASE PES1 (EUROFUNG)-RELATED"/>
    <property type="match status" value="1"/>
</dbReference>
<proteinExistence type="predicted"/>
<dbReference type="GO" id="GO:0016878">
    <property type="term" value="F:acid-thiol ligase activity"/>
    <property type="evidence" value="ECO:0007669"/>
    <property type="project" value="UniProtKB-ARBA"/>
</dbReference>
<protein>
    <recommendedName>
        <fullName evidence="1">AMP-binding enzyme C-terminal domain-containing protein</fullName>
    </recommendedName>
</protein>
<organism evidence="2 3">
    <name type="scientific">Bacillus cereus HuB4-4</name>
    <dbReference type="NCBI Taxonomy" id="1053211"/>
    <lineage>
        <taxon>Bacteria</taxon>
        <taxon>Bacillati</taxon>
        <taxon>Bacillota</taxon>
        <taxon>Bacilli</taxon>
        <taxon>Bacillales</taxon>
        <taxon>Bacillaceae</taxon>
        <taxon>Bacillus</taxon>
        <taxon>Bacillus cereus group</taxon>
    </lineage>
</organism>
<feature type="domain" description="AMP-binding enzyme C-terminal" evidence="1">
    <location>
        <begin position="19"/>
        <end position="90"/>
    </location>
</feature>
<evidence type="ECO:0000259" key="1">
    <source>
        <dbReference type="Pfam" id="PF13193"/>
    </source>
</evidence>